<dbReference type="AlphaFoldDB" id="X1BVT9"/>
<protein>
    <recommendedName>
        <fullName evidence="1">Methylmalonyl-CoA mutase alpha/beta chain catalytic domain-containing protein</fullName>
    </recommendedName>
</protein>
<dbReference type="EMBL" id="BART01021404">
    <property type="protein sequence ID" value="GAG99874.1"/>
    <property type="molecule type" value="Genomic_DNA"/>
</dbReference>
<dbReference type="GO" id="GO:0031419">
    <property type="term" value="F:cobalamin binding"/>
    <property type="evidence" value="ECO:0007669"/>
    <property type="project" value="InterPro"/>
</dbReference>
<dbReference type="Gene3D" id="3.20.20.240">
    <property type="entry name" value="Methylmalonyl-CoA mutase"/>
    <property type="match status" value="1"/>
</dbReference>
<accession>X1BVT9</accession>
<organism evidence="2">
    <name type="scientific">marine sediment metagenome</name>
    <dbReference type="NCBI Taxonomy" id="412755"/>
    <lineage>
        <taxon>unclassified sequences</taxon>
        <taxon>metagenomes</taxon>
        <taxon>ecological metagenomes</taxon>
    </lineage>
</organism>
<feature type="domain" description="Methylmalonyl-CoA mutase alpha/beta chain catalytic" evidence="1">
    <location>
        <begin position="1"/>
        <end position="110"/>
    </location>
</feature>
<dbReference type="SUPFAM" id="SSF51703">
    <property type="entry name" value="Cobalamin (vitamin B12)-dependent enzymes"/>
    <property type="match status" value="1"/>
</dbReference>
<comment type="caution">
    <text evidence="2">The sequence shown here is derived from an EMBL/GenBank/DDBJ whole genome shotgun (WGS) entry which is preliminary data.</text>
</comment>
<dbReference type="PANTHER" id="PTHR48101">
    <property type="entry name" value="METHYLMALONYL-COA MUTASE, MITOCHONDRIAL-RELATED"/>
    <property type="match status" value="1"/>
</dbReference>
<evidence type="ECO:0000313" key="2">
    <source>
        <dbReference type="EMBL" id="GAG99874.1"/>
    </source>
</evidence>
<dbReference type="PANTHER" id="PTHR48101:SF1">
    <property type="entry name" value="METHYLMALONYL-COA MUTASE, LARGE SUBUNIT"/>
    <property type="match status" value="1"/>
</dbReference>
<feature type="non-terminal residue" evidence="2">
    <location>
        <position position="1"/>
    </location>
</feature>
<evidence type="ECO:0000259" key="1">
    <source>
        <dbReference type="Pfam" id="PF01642"/>
    </source>
</evidence>
<proteinExistence type="predicted"/>
<dbReference type="InterPro" id="IPR006099">
    <property type="entry name" value="MeMalonylCoA_mutase_a/b_cat"/>
</dbReference>
<dbReference type="Pfam" id="PF01642">
    <property type="entry name" value="MM_CoA_mutase"/>
    <property type="match status" value="1"/>
</dbReference>
<reference evidence="2" key="1">
    <citation type="journal article" date="2014" name="Front. Microbiol.">
        <title>High frequency of phylogenetically diverse reductive dehalogenase-homologous genes in deep subseafloor sedimentary metagenomes.</title>
        <authorList>
            <person name="Kawai M."/>
            <person name="Futagami T."/>
            <person name="Toyoda A."/>
            <person name="Takaki Y."/>
            <person name="Nishi S."/>
            <person name="Hori S."/>
            <person name="Arai W."/>
            <person name="Tsubouchi T."/>
            <person name="Morono Y."/>
            <person name="Uchiyama I."/>
            <person name="Ito T."/>
            <person name="Fujiyama A."/>
            <person name="Inagaki F."/>
            <person name="Takami H."/>
        </authorList>
    </citation>
    <scope>NUCLEOTIDE SEQUENCE</scope>
    <source>
        <strain evidence="2">Expedition CK06-06</strain>
    </source>
</reference>
<sequence>TEESVRLSLRTQQVIAFESGITDVVDPLGGSYYIEYLTSQLEKKALEYIEKIDKMGGITKAIETAFIQREIQNNAYNDQLKIENGVNSIIGVNKYCIDEECKVDTFKHDIGEEERIMVGLINNNRIELFL</sequence>
<dbReference type="InterPro" id="IPR016176">
    <property type="entry name" value="Cbl-dep_enz_cat"/>
</dbReference>
<dbReference type="GO" id="GO:0016866">
    <property type="term" value="F:intramolecular transferase activity"/>
    <property type="evidence" value="ECO:0007669"/>
    <property type="project" value="InterPro"/>
</dbReference>
<gene>
    <name evidence="2" type="ORF">S01H4_39505</name>
</gene>
<name>X1BVT9_9ZZZZ</name>